<evidence type="ECO:0000256" key="1">
    <source>
        <dbReference type="ARBA" id="ARBA00004167"/>
    </source>
</evidence>
<dbReference type="GO" id="GO:0016020">
    <property type="term" value="C:membrane"/>
    <property type="evidence" value="ECO:0007669"/>
    <property type="project" value="UniProtKB-SubCell"/>
</dbReference>
<keyword evidence="9" id="KW-1185">Reference proteome</keyword>
<evidence type="ECO:0000256" key="5">
    <source>
        <dbReference type="ARBA" id="ARBA00023136"/>
    </source>
</evidence>
<evidence type="ECO:0000256" key="4">
    <source>
        <dbReference type="ARBA" id="ARBA00022989"/>
    </source>
</evidence>
<protein>
    <recommendedName>
        <fullName evidence="7">Wall-associated receptor kinase galacturonan-binding domain-containing protein</fullName>
    </recommendedName>
</protein>
<feature type="domain" description="Wall-associated receptor kinase galacturonan-binding" evidence="7">
    <location>
        <begin position="30"/>
        <end position="96"/>
    </location>
</feature>
<evidence type="ECO:0000313" key="8">
    <source>
        <dbReference type="EMBL" id="GKV48071.1"/>
    </source>
</evidence>
<comment type="caution">
    <text evidence="8">The sequence shown here is derived from an EMBL/GenBank/DDBJ whole genome shotgun (WGS) entry which is preliminary data.</text>
</comment>
<reference evidence="8 9" key="1">
    <citation type="journal article" date="2021" name="Commun. Biol.">
        <title>The genome of Shorea leprosula (Dipterocarpaceae) highlights the ecological relevance of drought in aseasonal tropical rainforests.</title>
        <authorList>
            <person name="Ng K.K.S."/>
            <person name="Kobayashi M.J."/>
            <person name="Fawcett J.A."/>
            <person name="Hatakeyama M."/>
            <person name="Paape T."/>
            <person name="Ng C.H."/>
            <person name="Ang C.C."/>
            <person name="Tnah L.H."/>
            <person name="Lee C.T."/>
            <person name="Nishiyama T."/>
            <person name="Sese J."/>
            <person name="O'Brien M.J."/>
            <person name="Copetti D."/>
            <person name="Mohd Noor M.I."/>
            <person name="Ong R.C."/>
            <person name="Putra M."/>
            <person name="Sireger I.Z."/>
            <person name="Indrioko S."/>
            <person name="Kosugi Y."/>
            <person name="Izuno A."/>
            <person name="Isagi Y."/>
            <person name="Lee S.L."/>
            <person name="Shimizu K.K."/>
        </authorList>
    </citation>
    <scope>NUCLEOTIDE SEQUENCE [LARGE SCALE GENOMIC DNA]</scope>
    <source>
        <strain evidence="8">214</strain>
    </source>
</reference>
<sequence>MPRPDLIFAALFLLIALIHETCSAKDKHYCPPSSCGNILNISYPFKLNTDPPHCGEAADPAYSLSCEKNLTVFTFKSGKFYVKAINYDKQTIRVADASVKEGSCSIPQYSWDFSTPFPSYDFYSESILFISCENFVNASRYVEAPACINSSSFFTPYGPESEGKRFYYVKIGSTTPLELKPSCRIEIMTLVPPILMEKNYENVSYLDIHHGLASGIELSWWDASCGERGFSYINKENQCVSYVADLGDMVFAIFGALLSLLSYYVPGKYL</sequence>
<dbReference type="PANTHER" id="PTHR33138:SF30">
    <property type="entry name" value="LEAF RUST 10 DISEASE-RESISTANCE LOCUS RECEPTOR-LIKE PROTEIN KINASE-LIKE 2.7"/>
    <property type="match status" value="1"/>
</dbReference>
<dbReference type="Pfam" id="PF13947">
    <property type="entry name" value="GUB_WAK_bind"/>
    <property type="match status" value="1"/>
</dbReference>
<keyword evidence="4" id="KW-1133">Transmembrane helix</keyword>
<dbReference type="Proteomes" id="UP001054252">
    <property type="component" value="Unassembled WGS sequence"/>
</dbReference>
<feature type="signal peptide" evidence="6">
    <location>
        <begin position="1"/>
        <end position="23"/>
    </location>
</feature>
<feature type="chain" id="PRO_5043764266" description="Wall-associated receptor kinase galacturonan-binding domain-containing protein" evidence="6">
    <location>
        <begin position="24"/>
        <end position="270"/>
    </location>
</feature>
<dbReference type="PANTHER" id="PTHR33138">
    <property type="entry name" value="OS01G0690200 PROTEIN"/>
    <property type="match status" value="1"/>
</dbReference>
<name>A0AAV5MGZ5_9ROSI</name>
<comment type="subcellular location">
    <subcellularLocation>
        <location evidence="1">Membrane</location>
        <topology evidence="1">Single-pass membrane protein</topology>
    </subcellularLocation>
</comment>
<dbReference type="AlphaFoldDB" id="A0AAV5MGZ5"/>
<evidence type="ECO:0000256" key="6">
    <source>
        <dbReference type="SAM" id="SignalP"/>
    </source>
</evidence>
<dbReference type="GO" id="GO:0030247">
    <property type="term" value="F:polysaccharide binding"/>
    <property type="evidence" value="ECO:0007669"/>
    <property type="project" value="InterPro"/>
</dbReference>
<organism evidence="8 9">
    <name type="scientific">Rubroshorea leprosula</name>
    <dbReference type="NCBI Taxonomy" id="152421"/>
    <lineage>
        <taxon>Eukaryota</taxon>
        <taxon>Viridiplantae</taxon>
        <taxon>Streptophyta</taxon>
        <taxon>Embryophyta</taxon>
        <taxon>Tracheophyta</taxon>
        <taxon>Spermatophyta</taxon>
        <taxon>Magnoliopsida</taxon>
        <taxon>eudicotyledons</taxon>
        <taxon>Gunneridae</taxon>
        <taxon>Pentapetalae</taxon>
        <taxon>rosids</taxon>
        <taxon>malvids</taxon>
        <taxon>Malvales</taxon>
        <taxon>Dipterocarpaceae</taxon>
        <taxon>Rubroshorea</taxon>
    </lineage>
</organism>
<evidence type="ECO:0000313" key="9">
    <source>
        <dbReference type="Proteomes" id="UP001054252"/>
    </source>
</evidence>
<gene>
    <name evidence="8" type="ORF">SLEP1_g54907</name>
</gene>
<evidence type="ECO:0000256" key="3">
    <source>
        <dbReference type="ARBA" id="ARBA00022729"/>
    </source>
</evidence>
<evidence type="ECO:0000256" key="2">
    <source>
        <dbReference type="ARBA" id="ARBA00022692"/>
    </source>
</evidence>
<evidence type="ECO:0000259" key="7">
    <source>
        <dbReference type="Pfam" id="PF13947"/>
    </source>
</evidence>
<keyword evidence="5" id="KW-0472">Membrane</keyword>
<dbReference type="EMBL" id="BPVZ01000245">
    <property type="protein sequence ID" value="GKV48071.1"/>
    <property type="molecule type" value="Genomic_DNA"/>
</dbReference>
<keyword evidence="3 6" id="KW-0732">Signal</keyword>
<accession>A0AAV5MGZ5</accession>
<proteinExistence type="predicted"/>
<keyword evidence="2" id="KW-0812">Transmembrane</keyword>
<dbReference type="InterPro" id="IPR025287">
    <property type="entry name" value="WAK_GUB"/>
</dbReference>